<dbReference type="Proteomes" id="UP000054047">
    <property type="component" value="Unassembled WGS sequence"/>
</dbReference>
<protein>
    <submittedName>
        <fullName evidence="3">SCP-like protein</fullName>
    </submittedName>
</protein>
<organism evidence="3 4">
    <name type="scientific">Ancylostoma duodenale</name>
    <dbReference type="NCBI Taxonomy" id="51022"/>
    <lineage>
        <taxon>Eukaryota</taxon>
        <taxon>Metazoa</taxon>
        <taxon>Ecdysozoa</taxon>
        <taxon>Nematoda</taxon>
        <taxon>Chromadorea</taxon>
        <taxon>Rhabditida</taxon>
        <taxon>Rhabditina</taxon>
        <taxon>Rhabditomorpha</taxon>
        <taxon>Strongyloidea</taxon>
        <taxon>Ancylostomatidae</taxon>
        <taxon>Ancylostomatinae</taxon>
        <taxon>Ancylostoma</taxon>
    </lineage>
</organism>
<feature type="compositionally biased region" description="Pro residues" evidence="1">
    <location>
        <begin position="335"/>
        <end position="347"/>
    </location>
</feature>
<dbReference type="OrthoDB" id="5874910at2759"/>
<gene>
    <name evidence="3" type="ORF">ANCDUO_12935</name>
</gene>
<dbReference type="Gene3D" id="3.40.33.10">
    <property type="entry name" value="CAP"/>
    <property type="match status" value="1"/>
</dbReference>
<dbReference type="InterPro" id="IPR001283">
    <property type="entry name" value="CRISP-related"/>
</dbReference>
<dbReference type="PRINTS" id="PR00837">
    <property type="entry name" value="V5TPXLIKE"/>
</dbReference>
<name>A0A0C2GIJ1_9BILA</name>
<feature type="domain" description="SCP" evidence="2">
    <location>
        <begin position="4"/>
        <end position="165"/>
    </location>
</feature>
<evidence type="ECO:0000256" key="1">
    <source>
        <dbReference type="SAM" id="MobiDB-lite"/>
    </source>
</evidence>
<dbReference type="CDD" id="cd05380">
    <property type="entry name" value="CAP_euk"/>
    <property type="match status" value="1"/>
</dbReference>
<feature type="compositionally biased region" description="Gly residues" evidence="1">
    <location>
        <begin position="349"/>
        <end position="371"/>
    </location>
</feature>
<feature type="compositionally biased region" description="Low complexity" evidence="1">
    <location>
        <begin position="319"/>
        <end position="328"/>
    </location>
</feature>
<keyword evidence="4" id="KW-1185">Reference proteome</keyword>
<dbReference type="InterPro" id="IPR035940">
    <property type="entry name" value="CAP_sf"/>
</dbReference>
<evidence type="ECO:0000313" key="4">
    <source>
        <dbReference type="Proteomes" id="UP000054047"/>
    </source>
</evidence>
<dbReference type="InterPro" id="IPR014044">
    <property type="entry name" value="CAP_dom"/>
</dbReference>
<evidence type="ECO:0000313" key="3">
    <source>
        <dbReference type="EMBL" id="KIH56881.1"/>
    </source>
</evidence>
<feature type="compositionally biased region" description="Low complexity" evidence="1">
    <location>
        <begin position="275"/>
        <end position="295"/>
    </location>
</feature>
<proteinExistence type="predicted"/>
<dbReference type="EMBL" id="KN735141">
    <property type="protein sequence ID" value="KIH56881.1"/>
    <property type="molecule type" value="Genomic_DNA"/>
</dbReference>
<dbReference type="SMART" id="SM00198">
    <property type="entry name" value="SCP"/>
    <property type="match status" value="1"/>
</dbReference>
<dbReference type="AlphaFoldDB" id="A0A0C2GIJ1"/>
<evidence type="ECO:0000259" key="2">
    <source>
        <dbReference type="SMART" id="SM00198"/>
    </source>
</evidence>
<dbReference type="Pfam" id="PF00188">
    <property type="entry name" value="CAP"/>
    <property type="match status" value="1"/>
</dbReference>
<dbReference type="SUPFAM" id="SSF55797">
    <property type="entry name" value="PR-1-like"/>
    <property type="match status" value="1"/>
</dbReference>
<dbReference type="PANTHER" id="PTHR10334">
    <property type="entry name" value="CYSTEINE-RICH SECRETORY PROTEIN-RELATED"/>
    <property type="match status" value="1"/>
</dbReference>
<accession>A0A0C2GIJ1</accession>
<reference evidence="3 4" key="1">
    <citation type="submission" date="2013-12" db="EMBL/GenBank/DDBJ databases">
        <title>Draft genome of the parsitic nematode Ancylostoma duodenale.</title>
        <authorList>
            <person name="Mitreva M."/>
        </authorList>
    </citation>
    <scope>NUCLEOTIDE SEQUENCE [LARGE SCALE GENOMIC DNA]</scope>
    <source>
        <strain evidence="3 4">Zhejiang</strain>
    </source>
</reference>
<sequence length="371" mass="37767">MTDVERRKFVDVHNKYRSLVARGEAVDKASKSKYAPMAARMKKMIYDCGLETSAMKVAKKCIFQRSGKLTSLPYGENVWMTTAVKRDKALTAEQACENWFSELERFGVGLDNILTVALWNRPRTQIGQYTQMVWQETYKVGCYVEWCDKMTLAVCHYSPKGNTPNKPIYENGSPCKTDAECNCTNCSKIRKSSVRQQIENDLIQEPLPSPFPPGVVGLACVGGGASIGAPARGGHGQYSPSPPDCPSVPGTPGVPSGPGCPGLPAGPEGPGGPGLAPAPDFPSAPGCPGAPIGPAGPAGPGSPLPLVPGAPGAPGSPGFPGAPSCPASPGGPGGPAGPGPDPVPSAPGFPGGPAGPGSPSGPGGPGGPAGH</sequence>
<feature type="region of interest" description="Disordered" evidence="1">
    <location>
        <begin position="231"/>
        <end position="371"/>
    </location>
</feature>